<sequence length="121" mass="13242">MGSSRYSSETSSYETLMLVFAWSSSVRTSWAMPPSRYRGLAPSLVAPPHSLCCPTYSNLLLEFLARRSMKDQGAVQPRTNRAALTKSYPSGHHTPARRRETVAPPQTNSSSCGFCSPQGLS</sequence>
<organism evidence="2">
    <name type="scientific">Arundo donax</name>
    <name type="common">Giant reed</name>
    <name type="synonym">Donax arundinaceus</name>
    <dbReference type="NCBI Taxonomy" id="35708"/>
    <lineage>
        <taxon>Eukaryota</taxon>
        <taxon>Viridiplantae</taxon>
        <taxon>Streptophyta</taxon>
        <taxon>Embryophyta</taxon>
        <taxon>Tracheophyta</taxon>
        <taxon>Spermatophyta</taxon>
        <taxon>Magnoliopsida</taxon>
        <taxon>Liliopsida</taxon>
        <taxon>Poales</taxon>
        <taxon>Poaceae</taxon>
        <taxon>PACMAD clade</taxon>
        <taxon>Arundinoideae</taxon>
        <taxon>Arundineae</taxon>
        <taxon>Arundo</taxon>
    </lineage>
</organism>
<reference evidence="2" key="1">
    <citation type="submission" date="2014-09" db="EMBL/GenBank/DDBJ databases">
        <authorList>
            <person name="Magalhaes I.L.F."/>
            <person name="Oliveira U."/>
            <person name="Santos F.R."/>
            <person name="Vidigal T.H.D.A."/>
            <person name="Brescovit A.D."/>
            <person name="Santos A.J."/>
        </authorList>
    </citation>
    <scope>NUCLEOTIDE SEQUENCE</scope>
    <source>
        <tissue evidence="2">Shoot tissue taken approximately 20 cm above the soil surface</tissue>
    </source>
</reference>
<feature type="region of interest" description="Disordered" evidence="1">
    <location>
        <begin position="71"/>
        <end position="121"/>
    </location>
</feature>
<dbReference type="EMBL" id="GBRH01168601">
    <property type="protein sequence ID" value="JAE29295.1"/>
    <property type="molecule type" value="Transcribed_RNA"/>
</dbReference>
<proteinExistence type="predicted"/>
<protein>
    <submittedName>
        <fullName evidence="2">Uncharacterized protein</fullName>
    </submittedName>
</protein>
<accession>A0A0A9GWC3</accession>
<evidence type="ECO:0000313" key="2">
    <source>
        <dbReference type="EMBL" id="JAE29295.1"/>
    </source>
</evidence>
<name>A0A0A9GWC3_ARUDO</name>
<reference evidence="2" key="2">
    <citation type="journal article" date="2015" name="Data Brief">
        <title>Shoot transcriptome of the giant reed, Arundo donax.</title>
        <authorList>
            <person name="Barrero R.A."/>
            <person name="Guerrero F.D."/>
            <person name="Moolhuijzen P."/>
            <person name="Goolsby J.A."/>
            <person name="Tidwell J."/>
            <person name="Bellgard S.E."/>
            <person name="Bellgard M.I."/>
        </authorList>
    </citation>
    <scope>NUCLEOTIDE SEQUENCE</scope>
    <source>
        <tissue evidence="2">Shoot tissue taken approximately 20 cm above the soil surface</tissue>
    </source>
</reference>
<feature type="compositionally biased region" description="Polar residues" evidence="1">
    <location>
        <begin position="104"/>
        <end position="121"/>
    </location>
</feature>
<dbReference type="AlphaFoldDB" id="A0A0A9GWC3"/>
<evidence type="ECO:0000256" key="1">
    <source>
        <dbReference type="SAM" id="MobiDB-lite"/>
    </source>
</evidence>